<sequence length="173" mass="19631">MKKIVFALLILCIGCSTPKVVYDYDSKTNFSKYTTFDYFEDAGEGLSELDKKRIERVITSKLKLQEITRNTEKPSFYVNYLSKQIKVDDRPRIGVGIGGGGNVGFGISGGIPVGNKEVKMQLTVDFVEADNNQLFWQGIVDKKLKERTSPQERDLFFNEVLTKIMEGYPPKKK</sequence>
<protein>
    <recommendedName>
        <fullName evidence="1">DUF4136 domain-containing protein</fullName>
    </recommendedName>
</protein>
<dbReference type="InterPro" id="IPR025411">
    <property type="entry name" value="DUF4136"/>
</dbReference>
<dbReference type="STRING" id="1635173.WH52_07085"/>
<dbReference type="AlphaFoldDB" id="A0A1Y2PFL3"/>
<feature type="domain" description="DUF4136" evidence="1">
    <location>
        <begin position="20"/>
        <end position="170"/>
    </location>
</feature>
<dbReference type="Proteomes" id="UP000194221">
    <property type="component" value="Unassembled WGS sequence"/>
</dbReference>
<dbReference type="RefSeq" id="WP_086030235.1">
    <property type="nucleotide sequence ID" value="NZ_LAPZ01000003.1"/>
</dbReference>
<proteinExistence type="predicted"/>
<keyword evidence="3" id="KW-1185">Reference proteome</keyword>
<comment type="caution">
    <text evidence="2">The sequence shown here is derived from an EMBL/GenBank/DDBJ whole genome shotgun (WGS) entry which is preliminary data.</text>
</comment>
<evidence type="ECO:0000313" key="2">
    <source>
        <dbReference type="EMBL" id="OSY88509.1"/>
    </source>
</evidence>
<evidence type="ECO:0000313" key="3">
    <source>
        <dbReference type="Proteomes" id="UP000194221"/>
    </source>
</evidence>
<name>A0A1Y2PFL3_9FLAO</name>
<dbReference type="Gene3D" id="3.30.160.670">
    <property type="match status" value="1"/>
</dbReference>
<dbReference type="EMBL" id="LAPZ01000003">
    <property type="protein sequence ID" value="OSY88509.1"/>
    <property type="molecule type" value="Genomic_DNA"/>
</dbReference>
<organism evidence="2 3">
    <name type="scientific">Tenacibaculum holothuriorum</name>
    <dbReference type="NCBI Taxonomy" id="1635173"/>
    <lineage>
        <taxon>Bacteria</taxon>
        <taxon>Pseudomonadati</taxon>
        <taxon>Bacteroidota</taxon>
        <taxon>Flavobacteriia</taxon>
        <taxon>Flavobacteriales</taxon>
        <taxon>Flavobacteriaceae</taxon>
        <taxon>Tenacibaculum</taxon>
    </lineage>
</organism>
<accession>A0A1Y2PFL3</accession>
<evidence type="ECO:0000259" key="1">
    <source>
        <dbReference type="Pfam" id="PF13590"/>
    </source>
</evidence>
<dbReference type="OrthoDB" id="1430233at2"/>
<dbReference type="Pfam" id="PF13590">
    <property type="entry name" value="DUF4136"/>
    <property type="match status" value="1"/>
</dbReference>
<reference evidence="2 3" key="1">
    <citation type="submission" date="2015-03" db="EMBL/GenBank/DDBJ databases">
        <title>Genome sequence of Tenacibaculum sp. S2-2, isolated from intestinal microbiota of sea cucumber, Apostichopus japonicas.</title>
        <authorList>
            <person name="Shao Z."/>
            <person name="Wang L."/>
            <person name="Li X."/>
        </authorList>
    </citation>
    <scope>NUCLEOTIDE SEQUENCE [LARGE SCALE GENOMIC DNA]</scope>
    <source>
        <strain evidence="2 3">S2-2</strain>
    </source>
</reference>
<dbReference type="InParanoid" id="A0A1Y2PFL3"/>
<gene>
    <name evidence="2" type="ORF">WH52_07085</name>
</gene>